<dbReference type="PROSITE" id="PS51257">
    <property type="entry name" value="PROKAR_LIPOPROTEIN"/>
    <property type="match status" value="1"/>
</dbReference>
<feature type="transmembrane region" description="Helical" evidence="1">
    <location>
        <begin position="78"/>
        <end position="94"/>
    </location>
</feature>
<feature type="transmembrane region" description="Helical" evidence="1">
    <location>
        <begin position="6"/>
        <end position="24"/>
    </location>
</feature>
<sequence>MEVFNNRELATATLVVIFFMFACYKSEDVFPAIKLAFSTLVKKTMLIITVSLLLYTLLVVFVLHSIDVWNWGQLKNTIMWFVFIGFVQLFNTTSIRDMNVYVSRSLGAQVKVMVLVEFLVAFHSYSFMTELVLVTAASLLACCSVFAQNKPEYENGKKLCDLLLIALGIIVVLESIFNIYQDTDKFFTIETYRDFLVPVLLSVSLLPYTYCFYYFLSYERAYVKVHSYTNSKQLQRYAKMRSFIAFRGKLHLIRQWVRCSCISEFESKSTIAESIQRFLKINQKSTV</sequence>
<dbReference type="AlphaFoldDB" id="A0A4Y8W8R1"/>
<dbReference type="OrthoDB" id="9182155at2"/>
<feature type="transmembrane region" description="Helical" evidence="1">
    <location>
        <begin position="159"/>
        <end position="180"/>
    </location>
</feature>
<feature type="transmembrane region" description="Helical" evidence="1">
    <location>
        <begin position="45"/>
        <end position="66"/>
    </location>
</feature>
<evidence type="ECO:0000256" key="1">
    <source>
        <dbReference type="SAM" id="Phobius"/>
    </source>
</evidence>
<organism evidence="2 3">
    <name type="scientific">Vibrio ouci</name>
    <dbReference type="NCBI Taxonomy" id="2499078"/>
    <lineage>
        <taxon>Bacteria</taxon>
        <taxon>Pseudomonadati</taxon>
        <taxon>Pseudomonadota</taxon>
        <taxon>Gammaproteobacteria</taxon>
        <taxon>Vibrionales</taxon>
        <taxon>Vibrionaceae</taxon>
        <taxon>Vibrio</taxon>
    </lineage>
</organism>
<dbReference type="RefSeq" id="WP_134837777.1">
    <property type="nucleotide sequence ID" value="NZ_SATR01000194.1"/>
</dbReference>
<feature type="transmembrane region" description="Helical" evidence="1">
    <location>
        <begin position="195"/>
        <end position="216"/>
    </location>
</feature>
<reference evidence="2 3" key="1">
    <citation type="submission" date="2019-01" db="EMBL/GenBank/DDBJ databases">
        <title>Vibrio BEI176 sp. nov, a marine bacterium isolated from China: eastern marignal seas.</title>
        <authorList>
            <person name="Li B."/>
        </authorList>
    </citation>
    <scope>NUCLEOTIDE SEQUENCE [LARGE SCALE GENOMIC DNA]</scope>
    <source>
        <strain evidence="2 3">BEI176</strain>
    </source>
</reference>
<evidence type="ECO:0000313" key="3">
    <source>
        <dbReference type="Proteomes" id="UP000297753"/>
    </source>
</evidence>
<keyword evidence="3" id="KW-1185">Reference proteome</keyword>
<evidence type="ECO:0000313" key="2">
    <source>
        <dbReference type="EMBL" id="TFH88945.1"/>
    </source>
</evidence>
<keyword evidence="1" id="KW-1133">Transmembrane helix</keyword>
<proteinExistence type="predicted"/>
<protein>
    <submittedName>
        <fullName evidence="2">Uncharacterized protein</fullName>
    </submittedName>
</protein>
<feature type="transmembrane region" description="Helical" evidence="1">
    <location>
        <begin position="131"/>
        <end position="147"/>
    </location>
</feature>
<keyword evidence="1" id="KW-0472">Membrane</keyword>
<gene>
    <name evidence="2" type="ORF">ELS82_25065</name>
</gene>
<dbReference type="EMBL" id="SATR01000194">
    <property type="protein sequence ID" value="TFH88945.1"/>
    <property type="molecule type" value="Genomic_DNA"/>
</dbReference>
<dbReference type="Proteomes" id="UP000297753">
    <property type="component" value="Unassembled WGS sequence"/>
</dbReference>
<name>A0A4Y8W8R1_9VIBR</name>
<keyword evidence="1" id="KW-0812">Transmembrane</keyword>
<comment type="caution">
    <text evidence="2">The sequence shown here is derived from an EMBL/GenBank/DDBJ whole genome shotgun (WGS) entry which is preliminary data.</text>
</comment>
<accession>A0A4Y8W8R1</accession>